<feature type="region of interest" description="Disordered" evidence="1">
    <location>
        <begin position="42"/>
        <end position="81"/>
    </location>
</feature>
<feature type="compositionally biased region" description="Acidic residues" evidence="1">
    <location>
        <begin position="44"/>
        <end position="69"/>
    </location>
</feature>
<protein>
    <submittedName>
        <fullName evidence="2">Uncharacterized protein</fullName>
    </submittedName>
</protein>
<evidence type="ECO:0000313" key="3">
    <source>
        <dbReference type="Proteomes" id="UP000494165"/>
    </source>
</evidence>
<name>A0A8S1DIQ4_9INSE</name>
<dbReference type="AlphaFoldDB" id="A0A8S1DIQ4"/>
<proteinExistence type="predicted"/>
<keyword evidence="3" id="KW-1185">Reference proteome</keyword>
<sequence>MLRTQEIPIRDSLLLQKKQINTESKLLKANTQLASWRQLAAVIDSDESDTDDEEQSDPETKTEEEDAAELSDLADAYFPER</sequence>
<feature type="compositionally biased region" description="Low complexity" evidence="1">
    <location>
        <begin position="70"/>
        <end position="81"/>
    </location>
</feature>
<accession>A0A8S1DIQ4</accession>
<reference evidence="2 3" key="1">
    <citation type="submission" date="2020-04" db="EMBL/GenBank/DDBJ databases">
        <authorList>
            <person name="Alioto T."/>
            <person name="Alioto T."/>
            <person name="Gomez Garrido J."/>
        </authorList>
    </citation>
    <scope>NUCLEOTIDE SEQUENCE [LARGE SCALE GENOMIC DNA]</scope>
</reference>
<comment type="caution">
    <text evidence="2">The sequence shown here is derived from an EMBL/GenBank/DDBJ whole genome shotgun (WGS) entry which is preliminary data.</text>
</comment>
<dbReference type="Proteomes" id="UP000494165">
    <property type="component" value="Unassembled WGS sequence"/>
</dbReference>
<evidence type="ECO:0000256" key="1">
    <source>
        <dbReference type="SAM" id="MobiDB-lite"/>
    </source>
</evidence>
<gene>
    <name evidence="2" type="ORF">CLODIP_2_CD07028</name>
</gene>
<dbReference type="EMBL" id="CADEPI010000263">
    <property type="protein sequence ID" value="CAB3382270.1"/>
    <property type="molecule type" value="Genomic_DNA"/>
</dbReference>
<organism evidence="2 3">
    <name type="scientific">Cloeon dipterum</name>
    <dbReference type="NCBI Taxonomy" id="197152"/>
    <lineage>
        <taxon>Eukaryota</taxon>
        <taxon>Metazoa</taxon>
        <taxon>Ecdysozoa</taxon>
        <taxon>Arthropoda</taxon>
        <taxon>Hexapoda</taxon>
        <taxon>Insecta</taxon>
        <taxon>Pterygota</taxon>
        <taxon>Palaeoptera</taxon>
        <taxon>Ephemeroptera</taxon>
        <taxon>Pisciforma</taxon>
        <taxon>Baetidae</taxon>
        <taxon>Cloeon</taxon>
    </lineage>
</organism>
<evidence type="ECO:0000313" key="2">
    <source>
        <dbReference type="EMBL" id="CAB3382270.1"/>
    </source>
</evidence>